<dbReference type="InterPro" id="IPR003594">
    <property type="entry name" value="HATPase_dom"/>
</dbReference>
<keyword evidence="9" id="KW-0902">Two-component regulatory system</keyword>
<feature type="transmembrane region" description="Helical" evidence="10">
    <location>
        <begin position="139"/>
        <end position="162"/>
    </location>
</feature>
<evidence type="ECO:0000256" key="3">
    <source>
        <dbReference type="ARBA" id="ARBA00012438"/>
    </source>
</evidence>
<keyword evidence="4" id="KW-0597">Phosphoprotein</keyword>
<evidence type="ECO:0000256" key="2">
    <source>
        <dbReference type="ARBA" id="ARBA00004370"/>
    </source>
</evidence>
<organism evidence="13 14">
    <name type="scientific">Marilutibacter alkalisoli</name>
    <dbReference type="NCBI Taxonomy" id="2591633"/>
    <lineage>
        <taxon>Bacteria</taxon>
        <taxon>Pseudomonadati</taxon>
        <taxon>Pseudomonadota</taxon>
        <taxon>Gammaproteobacteria</taxon>
        <taxon>Lysobacterales</taxon>
        <taxon>Lysobacteraceae</taxon>
        <taxon>Marilutibacter</taxon>
    </lineage>
</organism>
<evidence type="ECO:0000256" key="1">
    <source>
        <dbReference type="ARBA" id="ARBA00000085"/>
    </source>
</evidence>
<evidence type="ECO:0000256" key="9">
    <source>
        <dbReference type="ARBA" id="ARBA00023012"/>
    </source>
</evidence>
<dbReference type="KEGG" id="lyj:FKV23_05085"/>
<dbReference type="Gene3D" id="1.10.287.130">
    <property type="match status" value="1"/>
</dbReference>
<evidence type="ECO:0000256" key="10">
    <source>
        <dbReference type="SAM" id="Phobius"/>
    </source>
</evidence>
<dbReference type="SMART" id="SM00388">
    <property type="entry name" value="HisKA"/>
    <property type="match status" value="1"/>
</dbReference>
<evidence type="ECO:0000256" key="7">
    <source>
        <dbReference type="ARBA" id="ARBA00022777"/>
    </source>
</evidence>
<comment type="catalytic activity">
    <reaction evidence="1">
        <text>ATP + protein L-histidine = ADP + protein N-phospho-L-histidine.</text>
        <dbReference type="EC" id="2.7.13.3"/>
    </reaction>
</comment>
<dbReference type="RefSeq" id="WP_141622874.1">
    <property type="nucleotide sequence ID" value="NZ_CP041242.1"/>
</dbReference>
<evidence type="ECO:0000313" key="14">
    <source>
        <dbReference type="Proteomes" id="UP000317199"/>
    </source>
</evidence>
<dbReference type="GO" id="GO:0000155">
    <property type="term" value="F:phosphorelay sensor kinase activity"/>
    <property type="evidence" value="ECO:0007669"/>
    <property type="project" value="InterPro"/>
</dbReference>
<dbReference type="EC" id="2.7.13.3" evidence="3"/>
<feature type="domain" description="HAMP" evidence="12">
    <location>
        <begin position="163"/>
        <end position="216"/>
    </location>
</feature>
<keyword evidence="7 13" id="KW-0418">Kinase</keyword>
<keyword evidence="6 10" id="KW-0812">Transmembrane</keyword>
<dbReference type="InterPro" id="IPR036097">
    <property type="entry name" value="HisK_dim/P_sf"/>
</dbReference>
<evidence type="ECO:0000256" key="4">
    <source>
        <dbReference type="ARBA" id="ARBA00022553"/>
    </source>
</evidence>
<reference evidence="13 14" key="1">
    <citation type="submission" date="2019-06" db="EMBL/GenBank/DDBJ databases">
        <title>Lysobacter alkalisoli sp. nov. isolated from saline-alkali soil.</title>
        <authorList>
            <person name="Sun J.-Q."/>
            <person name="Xu L."/>
        </authorList>
    </citation>
    <scope>NUCLEOTIDE SEQUENCE [LARGE SCALE GENOMIC DNA]</scope>
    <source>
        <strain evidence="13 14">SJ-36</strain>
    </source>
</reference>
<dbReference type="Pfam" id="PF00512">
    <property type="entry name" value="HisKA"/>
    <property type="match status" value="1"/>
</dbReference>
<dbReference type="PANTHER" id="PTHR45436">
    <property type="entry name" value="SENSOR HISTIDINE KINASE YKOH"/>
    <property type="match status" value="1"/>
</dbReference>
<name>A0A514BQ66_9GAMM</name>
<keyword evidence="10" id="KW-0472">Membrane</keyword>
<sequence length="439" mass="48149">MSRPVRRLQTRLMLAFAVFTLLVAGVFALYAVAFMYAVEDAFFDRVLEQEAQTQLAHWHASGEWIQPREPFVRIYASPDAFPEDLREARVEEPWRREFAGREGRHYHVHALQPSAQVAPTWLVAEVSDWLIVRPMRDPLFALLAATGLGLVALAIGLGFWLARRTARPLSRLAALVDAMRPDRPPPPFARYAGDDEVGVLARGLATLGERVHAFIAREREFTRDASHELRTPLAVIRSASERMQGETGLSPGGRQHLAHVHESARQLEQTVTMLLSLAREAWTEHGGESTAVLPLVERVVVEQSPLLDGKPVEVDVEVPPHLVLPVSAAVLHVLLSNLVGNAFAHTEDGRVRIDLADGRLRIANSGRIAAAEGDWTQGEPLRKREGSSGFGLGLAIVHRVCERHGIDLQLVSRADGAEASIGLDARGTEGAAVAGEAIR</sequence>
<keyword evidence="14" id="KW-1185">Reference proteome</keyword>
<evidence type="ECO:0000256" key="5">
    <source>
        <dbReference type="ARBA" id="ARBA00022679"/>
    </source>
</evidence>
<dbReference type="InterPro" id="IPR005467">
    <property type="entry name" value="His_kinase_dom"/>
</dbReference>
<dbReference type="Proteomes" id="UP000317199">
    <property type="component" value="Chromosome"/>
</dbReference>
<evidence type="ECO:0000259" key="12">
    <source>
        <dbReference type="PROSITE" id="PS50885"/>
    </source>
</evidence>
<dbReference type="OrthoDB" id="9121563at2"/>
<evidence type="ECO:0000256" key="8">
    <source>
        <dbReference type="ARBA" id="ARBA00022989"/>
    </source>
</evidence>
<evidence type="ECO:0000256" key="6">
    <source>
        <dbReference type="ARBA" id="ARBA00022692"/>
    </source>
</evidence>
<dbReference type="SMART" id="SM00387">
    <property type="entry name" value="HATPase_c"/>
    <property type="match status" value="1"/>
</dbReference>
<dbReference type="Gene3D" id="3.30.565.10">
    <property type="entry name" value="Histidine kinase-like ATPase, C-terminal domain"/>
    <property type="match status" value="1"/>
</dbReference>
<dbReference type="AlphaFoldDB" id="A0A514BQ66"/>
<gene>
    <name evidence="13" type="ORF">FKV23_05085</name>
</gene>
<dbReference type="InterPro" id="IPR050428">
    <property type="entry name" value="TCS_sensor_his_kinase"/>
</dbReference>
<protein>
    <recommendedName>
        <fullName evidence="3">histidine kinase</fullName>
        <ecNumber evidence="3">2.7.13.3</ecNumber>
    </recommendedName>
</protein>
<dbReference type="PROSITE" id="PS50885">
    <property type="entry name" value="HAMP"/>
    <property type="match status" value="1"/>
</dbReference>
<dbReference type="InterPro" id="IPR003660">
    <property type="entry name" value="HAMP_dom"/>
</dbReference>
<dbReference type="SUPFAM" id="SSF55874">
    <property type="entry name" value="ATPase domain of HSP90 chaperone/DNA topoisomerase II/histidine kinase"/>
    <property type="match status" value="1"/>
</dbReference>
<feature type="domain" description="Histidine kinase" evidence="11">
    <location>
        <begin position="224"/>
        <end position="427"/>
    </location>
</feature>
<keyword evidence="5" id="KW-0808">Transferase</keyword>
<keyword evidence="8 10" id="KW-1133">Transmembrane helix</keyword>
<dbReference type="Gene3D" id="6.10.340.10">
    <property type="match status" value="1"/>
</dbReference>
<dbReference type="InterPro" id="IPR003661">
    <property type="entry name" value="HisK_dim/P_dom"/>
</dbReference>
<dbReference type="InterPro" id="IPR036890">
    <property type="entry name" value="HATPase_C_sf"/>
</dbReference>
<accession>A0A514BQ66</accession>
<dbReference type="EMBL" id="CP041242">
    <property type="protein sequence ID" value="QDH69533.1"/>
    <property type="molecule type" value="Genomic_DNA"/>
</dbReference>
<proteinExistence type="predicted"/>
<evidence type="ECO:0000313" key="13">
    <source>
        <dbReference type="EMBL" id="QDH69533.1"/>
    </source>
</evidence>
<dbReference type="PROSITE" id="PS50109">
    <property type="entry name" value="HIS_KIN"/>
    <property type="match status" value="1"/>
</dbReference>
<feature type="transmembrane region" description="Helical" evidence="10">
    <location>
        <begin position="12"/>
        <end position="38"/>
    </location>
</feature>
<evidence type="ECO:0000259" key="11">
    <source>
        <dbReference type="PROSITE" id="PS50109"/>
    </source>
</evidence>
<dbReference type="GO" id="GO:0005886">
    <property type="term" value="C:plasma membrane"/>
    <property type="evidence" value="ECO:0007669"/>
    <property type="project" value="TreeGrafter"/>
</dbReference>
<dbReference type="SUPFAM" id="SSF47384">
    <property type="entry name" value="Homodimeric domain of signal transducing histidine kinase"/>
    <property type="match status" value="1"/>
</dbReference>
<dbReference type="CDD" id="cd00082">
    <property type="entry name" value="HisKA"/>
    <property type="match status" value="1"/>
</dbReference>
<comment type="subcellular location">
    <subcellularLocation>
        <location evidence="2">Membrane</location>
    </subcellularLocation>
</comment>
<dbReference type="PANTHER" id="PTHR45436:SF16">
    <property type="entry name" value="HISTIDINE KINASE"/>
    <property type="match status" value="1"/>
</dbReference>
<dbReference type="Pfam" id="PF02518">
    <property type="entry name" value="HATPase_c"/>
    <property type="match status" value="1"/>
</dbReference>